<feature type="coiled-coil region" evidence="5">
    <location>
        <begin position="250"/>
        <end position="277"/>
    </location>
</feature>
<dbReference type="InterPro" id="IPR001841">
    <property type="entry name" value="Znf_RING"/>
</dbReference>
<dbReference type="Proteomes" id="UP000249390">
    <property type="component" value="Unassembled WGS sequence"/>
</dbReference>
<evidence type="ECO:0000313" key="7">
    <source>
        <dbReference type="EMBL" id="RAL50365.1"/>
    </source>
</evidence>
<keyword evidence="2 4" id="KW-0863">Zinc-finger</keyword>
<dbReference type="PANTHER" id="PTHR42647:SF9">
    <property type="entry name" value="S-RIBONUCLEASE BINDING PROTEIN SBP1-RELATED"/>
    <property type="match status" value="1"/>
</dbReference>
<reference evidence="7 8" key="1">
    <citation type="submission" date="2018-06" db="EMBL/GenBank/DDBJ databases">
        <title>The Genome of Cuscuta australis (Dodder) Provides Insight into the Evolution of Plant Parasitism.</title>
        <authorList>
            <person name="Liu H."/>
        </authorList>
    </citation>
    <scope>NUCLEOTIDE SEQUENCE [LARGE SCALE GENOMIC DNA]</scope>
    <source>
        <strain evidence="8">cv. Yunnan</strain>
        <tissue evidence="7">Vines</tissue>
    </source>
</reference>
<dbReference type="PANTHER" id="PTHR42647">
    <property type="entry name" value="SBP (S-RIBONUCLEASE BINDING PROTEIN) FAMILY PROTEIN"/>
    <property type="match status" value="1"/>
</dbReference>
<dbReference type="PROSITE" id="PS50089">
    <property type="entry name" value="ZF_RING_2"/>
    <property type="match status" value="1"/>
</dbReference>
<evidence type="ECO:0000259" key="6">
    <source>
        <dbReference type="PROSITE" id="PS50089"/>
    </source>
</evidence>
<feature type="domain" description="RING-type" evidence="6">
    <location>
        <begin position="355"/>
        <end position="391"/>
    </location>
</feature>
<dbReference type="GO" id="GO:0008270">
    <property type="term" value="F:zinc ion binding"/>
    <property type="evidence" value="ECO:0007669"/>
    <property type="project" value="UniProtKB-KW"/>
</dbReference>
<comment type="caution">
    <text evidence="7">The sequence shown here is derived from an EMBL/GenBank/DDBJ whole genome shotgun (WGS) entry which is preliminary data.</text>
</comment>
<evidence type="ECO:0000256" key="3">
    <source>
        <dbReference type="ARBA" id="ARBA00022833"/>
    </source>
</evidence>
<evidence type="ECO:0000256" key="1">
    <source>
        <dbReference type="ARBA" id="ARBA00022723"/>
    </source>
</evidence>
<dbReference type="GO" id="GO:0004842">
    <property type="term" value="F:ubiquitin-protein transferase activity"/>
    <property type="evidence" value="ECO:0007669"/>
    <property type="project" value="TreeGrafter"/>
</dbReference>
<dbReference type="EMBL" id="NQVE01000066">
    <property type="protein sequence ID" value="RAL50365.1"/>
    <property type="molecule type" value="Genomic_DNA"/>
</dbReference>
<dbReference type="Gene3D" id="3.30.40.10">
    <property type="entry name" value="Zinc/RING finger domain, C3HC4 (zinc finger)"/>
    <property type="match status" value="1"/>
</dbReference>
<evidence type="ECO:0000256" key="4">
    <source>
        <dbReference type="PROSITE-ProRule" id="PRU00175"/>
    </source>
</evidence>
<sequence length="403" mass="44938">MVPKKLHVGWNQSSLALRDLDGRAIRNNFIELEDLSLLAAAVCLNFYGLKMLGESNNNYNTIPVFLDENGFRYPTNASNQLQLFGNYQATIPVGFTMGPTNYFGSEHTSTPLVRPSKCGRDVENIDMQHKLQISLNNNNNNNNNNNMGLDEADPPVRMPTHNQVSTGLRLSYDDEEHNSSVTSSGSMSTPSSVMLSLTEGIKMELDNQKREFDQYLKIQEEALTKGLREIKRRHMASFLNAIQKGIVTKLQEKDVELENINRKNKDLVERMKQTAAEAQNWCYRAKYNESMVNMLKTNLQHAMHSAAAAADQKAKEEGFGDSEMDDATTSGIYPNFALGMSPGAPRKKSDISMVCRSCKSKEVSVLLMPCRHLCVCRDCEGSVGGVCPVCRVVITTSVQVYLS</sequence>
<evidence type="ECO:0000313" key="8">
    <source>
        <dbReference type="Proteomes" id="UP000249390"/>
    </source>
</evidence>
<dbReference type="FunFam" id="3.30.40.10:FF:000239">
    <property type="entry name" value="probable BOI-related E3 ubiquitin-protein ligase 2"/>
    <property type="match status" value="1"/>
</dbReference>
<keyword evidence="1" id="KW-0479">Metal-binding</keyword>
<gene>
    <name evidence="7" type="ORF">DM860_018111</name>
</gene>
<dbReference type="Pfam" id="PF13920">
    <property type="entry name" value="zf-C3HC4_3"/>
    <property type="match status" value="1"/>
</dbReference>
<protein>
    <recommendedName>
        <fullName evidence="6">RING-type domain-containing protein</fullName>
    </recommendedName>
</protein>
<evidence type="ECO:0000256" key="5">
    <source>
        <dbReference type="SAM" id="Coils"/>
    </source>
</evidence>
<evidence type="ECO:0000256" key="2">
    <source>
        <dbReference type="ARBA" id="ARBA00022771"/>
    </source>
</evidence>
<proteinExistence type="predicted"/>
<name>A0A328DXA2_9ASTE</name>
<dbReference type="SUPFAM" id="SSF57850">
    <property type="entry name" value="RING/U-box"/>
    <property type="match status" value="1"/>
</dbReference>
<dbReference type="InterPro" id="IPR013083">
    <property type="entry name" value="Znf_RING/FYVE/PHD"/>
</dbReference>
<keyword evidence="5" id="KW-0175">Coiled coil</keyword>
<accession>A0A328DXA2</accession>
<dbReference type="CDD" id="cd16649">
    <property type="entry name" value="mRING-HC-C3HC5_CGRF1-like"/>
    <property type="match status" value="1"/>
</dbReference>
<keyword evidence="3" id="KW-0862">Zinc</keyword>
<dbReference type="PIRSF" id="PIRSF036836">
    <property type="entry name" value="RNase_bind_SBP1"/>
    <property type="match status" value="1"/>
</dbReference>
<keyword evidence="8" id="KW-1185">Reference proteome</keyword>
<dbReference type="AlphaFoldDB" id="A0A328DXA2"/>
<organism evidence="7 8">
    <name type="scientific">Cuscuta australis</name>
    <dbReference type="NCBI Taxonomy" id="267555"/>
    <lineage>
        <taxon>Eukaryota</taxon>
        <taxon>Viridiplantae</taxon>
        <taxon>Streptophyta</taxon>
        <taxon>Embryophyta</taxon>
        <taxon>Tracheophyta</taxon>
        <taxon>Spermatophyta</taxon>
        <taxon>Magnoliopsida</taxon>
        <taxon>eudicotyledons</taxon>
        <taxon>Gunneridae</taxon>
        <taxon>Pentapetalae</taxon>
        <taxon>asterids</taxon>
        <taxon>lamiids</taxon>
        <taxon>Solanales</taxon>
        <taxon>Convolvulaceae</taxon>
        <taxon>Cuscuteae</taxon>
        <taxon>Cuscuta</taxon>
        <taxon>Cuscuta subgen. Grammica</taxon>
        <taxon>Cuscuta sect. Cleistogrammica</taxon>
    </lineage>
</organism>